<protein>
    <submittedName>
        <fullName evidence="2">Beta-lactamase family protein</fullName>
    </submittedName>
</protein>
<name>A0A9D9HIY8_9BACT</name>
<dbReference type="PANTHER" id="PTHR46825:SF9">
    <property type="entry name" value="BETA-LACTAMASE-RELATED DOMAIN-CONTAINING PROTEIN"/>
    <property type="match status" value="1"/>
</dbReference>
<dbReference type="Proteomes" id="UP000823661">
    <property type="component" value="Unassembled WGS sequence"/>
</dbReference>
<dbReference type="EMBL" id="JADIMI010000081">
    <property type="protein sequence ID" value="MBO8452882.1"/>
    <property type="molecule type" value="Genomic_DNA"/>
</dbReference>
<comment type="caution">
    <text evidence="2">The sequence shown here is derived from an EMBL/GenBank/DDBJ whole genome shotgun (WGS) entry which is preliminary data.</text>
</comment>
<sequence>MKKWLLASAGLFCAIAVIIASASSFRHIRVETEDIEEEIIPVRLNDTLSNGMSDIPELLGMDRSVEKFLKRWEIRGASLAIMRNDSLVYAKGYGWADAEDSVRMEPGNILRMASVSKLITAAGIMKLKEAGLLSLQDTVFGARGILNDTTFTKAIRDRRIFRITVEQLLRHKGGFTTGHGDPMFSSQDMIRQFHLDGAPDSRTLVQCELTRWLGFAPGTSQQYSNFGFLLLSLVIEKLSGQPYEDYIQENILQPAGCYDMHIARNYYEERYPNEVKYYMQAGSEPCEEYNLSGRMVERCYGGSNITGLSGAGAWVGSPAELCRFVASIDGKPEVPDVISAESVAEMTEYFDPQTFSLGWNDTKPDGEWTRTGTLSGTSALVKCYPDGECWIMITNTGTYRGPHFSKYVSTLFRNCREAYSDSLPRYNLFGS</sequence>
<dbReference type="PANTHER" id="PTHR46825">
    <property type="entry name" value="D-ALANYL-D-ALANINE-CARBOXYPEPTIDASE/ENDOPEPTIDASE AMPH"/>
    <property type="match status" value="1"/>
</dbReference>
<evidence type="ECO:0000313" key="3">
    <source>
        <dbReference type="Proteomes" id="UP000823661"/>
    </source>
</evidence>
<dbReference type="AlphaFoldDB" id="A0A9D9HIY8"/>
<dbReference type="Pfam" id="PF00144">
    <property type="entry name" value="Beta-lactamase"/>
    <property type="match status" value="1"/>
</dbReference>
<accession>A0A9D9HIY8</accession>
<dbReference type="InterPro" id="IPR001466">
    <property type="entry name" value="Beta-lactam-related"/>
</dbReference>
<reference evidence="2" key="2">
    <citation type="journal article" date="2021" name="PeerJ">
        <title>Extensive microbial diversity within the chicken gut microbiome revealed by metagenomics and culture.</title>
        <authorList>
            <person name="Gilroy R."/>
            <person name="Ravi A."/>
            <person name="Getino M."/>
            <person name="Pursley I."/>
            <person name="Horton D.L."/>
            <person name="Alikhan N.F."/>
            <person name="Baker D."/>
            <person name="Gharbi K."/>
            <person name="Hall N."/>
            <person name="Watson M."/>
            <person name="Adriaenssens E.M."/>
            <person name="Foster-Nyarko E."/>
            <person name="Jarju S."/>
            <person name="Secka A."/>
            <person name="Antonio M."/>
            <person name="Oren A."/>
            <person name="Chaudhuri R.R."/>
            <person name="La Ragione R."/>
            <person name="Hildebrand F."/>
            <person name="Pallen M.J."/>
        </authorList>
    </citation>
    <scope>NUCLEOTIDE SEQUENCE</scope>
    <source>
        <strain evidence="2">B1-20833</strain>
    </source>
</reference>
<dbReference type="Gene3D" id="3.40.710.10">
    <property type="entry name" value="DD-peptidase/beta-lactamase superfamily"/>
    <property type="match status" value="1"/>
</dbReference>
<dbReference type="SUPFAM" id="SSF56601">
    <property type="entry name" value="beta-lactamase/transpeptidase-like"/>
    <property type="match status" value="1"/>
</dbReference>
<evidence type="ECO:0000259" key="1">
    <source>
        <dbReference type="Pfam" id="PF00144"/>
    </source>
</evidence>
<dbReference type="InterPro" id="IPR012338">
    <property type="entry name" value="Beta-lactam/transpept-like"/>
</dbReference>
<evidence type="ECO:0000313" key="2">
    <source>
        <dbReference type="EMBL" id="MBO8452882.1"/>
    </source>
</evidence>
<dbReference type="InterPro" id="IPR050491">
    <property type="entry name" value="AmpC-like"/>
</dbReference>
<feature type="domain" description="Beta-lactamase-related" evidence="1">
    <location>
        <begin position="62"/>
        <end position="394"/>
    </location>
</feature>
<organism evidence="2 3">
    <name type="scientific">Candidatus Cryptobacteroides intestinavium</name>
    <dbReference type="NCBI Taxonomy" id="2840766"/>
    <lineage>
        <taxon>Bacteria</taxon>
        <taxon>Pseudomonadati</taxon>
        <taxon>Bacteroidota</taxon>
        <taxon>Bacteroidia</taxon>
        <taxon>Bacteroidales</taxon>
        <taxon>Candidatus Cryptobacteroides</taxon>
    </lineage>
</organism>
<reference evidence="2" key="1">
    <citation type="submission" date="2020-10" db="EMBL/GenBank/DDBJ databases">
        <authorList>
            <person name="Gilroy R."/>
        </authorList>
    </citation>
    <scope>NUCLEOTIDE SEQUENCE</scope>
    <source>
        <strain evidence="2">B1-20833</strain>
    </source>
</reference>
<gene>
    <name evidence="2" type="ORF">IAC06_08410</name>
</gene>
<proteinExistence type="predicted"/>